<keyword evidence="5 21" id="KW-0645">Protease</keyword>
<evidence type="ECO:0000256" key="15">
    <source>
        <dbReference type="ARBA" id="ARBA00037553"/>
    </source>
</evidence>
<evidence type="ECO:0000256" key="8">
    <source>
        <dbReference type="ARBA" id="ARBA00022824"/>
    </source>
</evidence>
<reference evidence="26" key="2">
    <citation type="submission" date="2020-01" db="EMBL/GenBank/DDBJ databases">
        <authorList>
            <person name="Korhonen P.K.K."/>
            <person name="Guangxu M.G."/>
            <person name="Wang T.W."/>
            <person name="Stroehlein A.J.S."/>
            <person name="Young N.D."/>
            <person name="Ang C.-S.A."/>
            <person name="Fernando D.W.F."/>
            <person name="Lu H.L."/>
            <person name="Taylor S.T."/>
            <person name="Ehtesham M.E.M."/>
            <person name="Najaraj S.H.N."/>
            <person name="Harsha G.H.G."/>
            <person name="Madugundu A.M."/>
            <person name="Renuse S.R."/>
            <person name="Holt D.H."/>
            <person name="Pandey A.P."/>
            <person name="Papenfuss A.P."/>
            <person name="Gasser R.B.G."/>
            <person name="Fischer K.F."/>
        </authorList>
    </citation>
    <scope>NUCLEOTIDE SEQUENCE</scope>
    <source>
        <strain evidence="26">SSS_KF_BRIS2020</strain>
    </source>
</reference>
<dbReference type="SMART" id="SM00020">
    <property type="entry name" value="Tryp_SPc"/>
    <property type="match status" value="1"/>
</dbReference>
<dbReference type="AlphaFoldDB" id="A0A834R4Q2"/>
<keyword evidence="23" id="KW-0812">Transmembrane</keyword>
<evidence type="ECO:0000313" key="26">
    <source>
        <dbReference type="EMBL" id="KAF7490292.1"/>
    </source>
</evidence>
<dbReference type="InterPro" id="IPR007110">
    <property type="entry name" value="Ig-like_dom"/>
</dbReference>
<feature type="transmembrane region" description="Helical" evidence="23">
    <location>
        <begin position="469"/>
        <end position="493"/>
    </location>
</feature>
<feature type="region of interest" description="Disordered" evidence="22">
    <location>
        <begin position="673"/>
        <end position="715"/>
    </location>
</feature>
<evidence type="ECO:0000259" key="24">
    <source>
        <dbReference type="PROSITE" id="PS50240"/>
    </source>
</evidence>
<evidence type="ECO:0000256" key="21">
    <source>
        <dbReference type="RuleBase" id="RU363034"/>
    </source>
</evidence>
<evidence type="ECO:0000256" key="6">
    <source>
        <dbReference type="ARBA" id="ARBA00022696"/>
    </source>
</evidence>
<dbReference type="PROSITE" id="PS00134">
    <property type="entry name" value="TRYPSIN_HIS"/>
    <property type="match status" value="1"/>
</dbReference>
<evidence type="ECO:0000256" key="19">
    <source>
        <dbReference type="ARBA" id="ARBA00042403"/>
    </source>
</evidence>
<evidence type="ECO:0000256" key="9">
    <source>
        <dbReference type="ARBA" id="ARBA00022825"/>
    </source>
</evidence>
<dbReference type="CDD" id="cd00190">
    <property type="entry name" value="Tryp_SPc"/>
    <property type="match status" value="1"/>
</dbReference>
<sequence length="715" mass="82544">MLHCSATLSDSNNENIEIDWQRLPLYHRHNTGDDRTLRPKPVIYNSRIKKLSRGDLLFDRVLVEDSGFYFCVVNLKHHSNRSGSDDEASKQRNLKNFDDCSLKSVARVEVNKRVDVRDFCGRTLLNRDGKENQTDLYISNFGKIIGGTEALPGEFPWMVMFWDEKRHVFCGGALLNERWVMTAAHCFTDILDESTVFVKLGKYDQTEIEPGEIVTKIQHIIKHPHFSNETFDNDIALVKLATHIQFTDNILPICMASSSEEVEELNRYFFSHNNKHQHLFNGGSVHDLSDNNDDDDDDFDQDDDIGSNNHVRFGLVTGWGRLKENGPLPRYLHKIRLPIVDQNKCRQSTAFQVTDNMFCAGYGKEIVGDACKGDSGGPFVVQFHSRWTLLGIVSWGEGCGRPEKYGYYTKDEIEMIDRIHYLDERNSIETDNQINEINRKINRNRFDDRKFSLHQALPSINYRATISRLYSITIINCLIEESIAIGLIVVCFWTKAKNCFPTLNGLFSLLWLIKQFQLSDLFHQIDSNEWLNFDLFLTTHIIHFLVIFVAFIITIFFVQSRILDPIEIHNSIGFNDTQRFGSRILKLNDLETKKSLKMMINPMIINNNNNNDDDNDDHLHHFHQNQQSQQQQHQRSTNTNLNHSISIIPLQKHSTNWTDRKIFVQRNLSQSSPIKLGGFNKLRNQTKVSSLDLEEFPPPHPPQPPPPTPSSLVQS</sequence>
<keyword evidence="13" id="KW-0325">Glycoprotein</keyword>
<evidence type="ECO:0000256" key="18">
    <source>
        <dbReference type="ARBA" id="ARBA00041306"/>
    </source>
</evidence>
<keyword evidence="28" id="KW-1185">Reference proteome</keyword>
<evidence type="ECO:0000313" key="28">
    <source>
        <dbReference type="Proteomes" id="UP000070412"/>
    </source>
</evidence>
<feature type="domain" description="Peptidase S1" evidence="24">
    <location>
        <begin position="144"/>
        <end position="424"/>
    </location>
</feature>
<evidence type="ECO:0000256" key="1">
    <source>
        <dbReference type="ARBA" id="ARBA00004240"/>
    </source>
</evidence>
<dbReference type="PROSITE" id="PS50835">
    <property type="entry name" value="IG_LIKE"/>
    <property type="match status" value="1"/>
</dbReference>
<dbReference type="InterPro" id="IPR013783">
    <property type="entry name" value="Ig-like_fold"/>
</dbReference>
<evidence type="ECO:0000256" key="17">
    <source>
        <dbReference type="ARBA" id="ARBA00040219"/>
    </source>
</evidence>
<evidence type="ECO:0000256" key="4">
    <source>
        <dbReference type="ARBA" id="ARBA00022525"/>
    </source>
</evidence>
<feature type="transmembrane region" description="Helical" evidence="23">
    <location>
        <begin position="500"/>
        <end position="517"/>
    </location>
</feature>
<keyword evidence="10" id="KW-0106">Calcium</keyword>
<dbReference type="PRINTS" id="PR00722">
    <property type="entry name" value="CHYMOTRYPSIN"/>
</dbReference>
<evidence type="ECO:0000256" key="3">
    <source>
        <dbReference type="ARBA" id="ARBA00004613"/>
    </source>
</evidence>
<dbReference type="EMBL" id="WVUK01000062">
    <property type="protein sequence ID" value="KAF7490292.1"/>
    <property type="molecule type" value="Genomic_DNA"/>
</dbReference>
<dbReference type="GO" id="GO:0005615">
    <property type="term" value="C:extracellular space"/>
    <property type="evidence" value="ECO:0007669"/>
    <property type="project" value="TreeGrafter"/>
</dbReference>
<dbReference type="Pfam" id="PF00089">
    <property type="entry name" value="Trypsin"/>
    <property type="match status" value="2"/>
</dbReference>
<evidence type="ECO:0000256" key="10">
    <source>
        <dbReference type="ARBA" id="ARBA00022837"/>
    </source>
</evidence>
<evidence type="ECO:0000256" key="16">
    <source>
        <dbReference type="ARBA" id="ARBA00038995"/>
    </source>
</evidence>
<evidence type="ECO:0000256" key="11">
    <source>
        <dbReference type="ARBA" id="ARBA00023034"/>
    </source>
</evidence>
<reference evidence="27" key="3">
    <citation type="submission" date="2022-06" db="UniProtKB">
        <authorList>
            <consortium name="EnsemblMetazoa"/>
        </authorList>
    </citation>
    <scope>IDENTIFICATION</scope>
</reference>
<keyword evidence="6" id="KW-0356">Hemostasis</keyword>
<dbReference type="FunFam" id="2.40.10.10:FF:000013">
    <property type="entry name" value="Coagulation factor X"/>
    <property type="match status" value="1"/>
</dbReference>
<evidence type="ECO:0000256" key="13">
    <source>
        <dbReference type="ARBA" id="ARBA00023180"/>
    </source>
</evidence>
<proteinExistence type="predicted"/>
<dbReference type="Gene3D" id="2.40.10.10">
    <property type="entry name" value="Trypsin-like serine proteases"/>
    <property type="match status" value="2"/>
</dbReference>
<dbReference type="PROSITE" id="PS00135">
    <property type="entry name" value="TRYPSIN_SER"/>
    <property type="match status" value="1"/>
</dbReference>
<evidence type="ECO:0000256" key="23">
    <source>
        <dbReference type="SAM" id="Phobius"/>
    </source>
</evidence>
<evidence type="ECO:0000256" key="7">
    <source>
        <dbReference type="ARBA" id="ARBA00022801"/>
    </source>
</evidence>
<dbReference type="Gene3D" id="2.60.40.10">
    <property type="entry name" value="Immunoglobulins"/>
    <property type="match status" value="1"/>
</dbReference>
<comment type="function">
    <text evidence="15">Protein C is a vitamin K-dependent serine protease that regulates blood coagulation by inactivating factors Va and VIIIa in the presence of calcium ions and phospholipids. Exerts a protective effect on the endothelial cell barrier function.</text>
</comment>
<evidence type="ECO:0000256" key="14">
    <source>
        <dbReference type="ARBA" id="ARBA00036045"/>
    </source>
</evidence>
<feature type="compositionally biased region" description="Acidic residues" evidence="22">
    <location>
        <begin position="290"/>
        <end position="305"/>
    </location>
</feature>
<keyword evidence="7 21" id="KW-0378">Hydrolase</keyword>
<keyword evidence="8" id="KW-0256">Endoplasmic reticulum</keyword>
<comment type="subcellular location">
    <subcellularLocation>
        <location evidence="1">Endoplasmic reticulum</location>
    </subcellularLocation>
    <subcellularLocation>
        <location evidence="2">Golgi apparatus</location>
    </subcellularLocation>
    <subcellularLocation>
        <location evidence="3">Secreted</location>
    </subcellularLocation>
</comment>
<dbReference type="InterPro" id="IPR001254">
    <property type="entry name" value="Trypsin_dom"/>
</dbReference>
<evidence type="ECO:0000256" key="2">
    <source>
        <dbReference type="ARBA" id="ARBA00004555"/>
    </source>
</evidence>
<dbReference type="InterPro" id="IPR043504">
    <property type="entry name" value="Peptidase_S1_PA_chymotrypsin"/>
</dbReference>
<evidence type="ECO:0000313" key="27">
    <source>
        <dbReference type="EnsemblMetazoa" id="KAF7490292.1"/>
    </source>
</evidence>
<dbReference type="EC" id="3.4.21.69" evidence="16"/>
<dbReference type="InterPro" id="IPR050127">
    <property type="entry name" value="Serine_Proteases_S1"/>
</dbReference>
<dbReference type="PROSITE" id="PS50240">
    <property type="entry name" value="TRYPSIN_DOM"/>
    <property type="match status" value="1"/>
</dbReference>
<dbReference type="InterPro" id="IPR033116">
    <property type="entry name" value="TRYPSIN_SER"/>
</dbReference>
<dbReference type="GO" id="GO:0006508">
    <property type="term" value="P:proteolysis"/>
    <property type="evidence" value="ECO:0007669"/>
    <property type="project" value="UniProtKB-KW"/>
</dbReference>
<dbReference type="GO" id="GO:0005794">
    <property type="term" value="C:Golgi apparatus"/>
    <property type="evidence" value="ECO:0007669"/>
    <property type="project" value="UniProtKB-SubCell"/>
</dbReference>
<evidence type="ECO:0000256" key="12">
    <source>
        <dbReference type="ARBA" id="ARBA00023157"/>
    </source>
</evidence>
<feature type="transmembrane region" description="Helical" evidence="23">
    <location>
        <begin position="537"/>
        <end position="558"/>
    </location>
</feature>
<dbReference type="GO" id="GO:0004252">
    <property type="term" value="F:serine-type endopeptidase activity"/>
    <property type="evidence" value="ECO:0007669"/>
    <property type="project" value="UniProtKB-EC"/>
</dbReference>
<reference evidence="28" key="1">
    <citation type="journal article" date="2020" name="PLoS Negl. Trop. Dis.">
        <title>High-quality nuclear genome for Sarcoptes scabiei-A critical resource for a neglected parasite.</title>
        <authorList>
            <person name="Korhonen P.K."/>
            <person name="Gasser R.B."/>
            <person name="Ma G."/>
            <person name="Wang T."/>
            <person name="Stroehlein A.J."/>
            <person name="Young N.D."/>
            <person name="Ang C.S."/>
            <person name="Fernando D.D."/>
            <person name="Lu H.C."/>
            <person name="Taylor S."/>
            <person name="Reynolds S.L."/>
            <person name="Mofiz E."/>
            <person name="Najaraj S.H."/>
            <person name="Gowda H."/>
            <person name="Madugundu A."/>
            <person name="Renuse S."/>
            <person name="Holt D."/>
            <person name="Pandey A."/>
            <person name="Papenfuss A.T."/>
            <person name="Fischer K."/>
        </authorList>
    </citation>
    <scope>NUCLEOTIDE SEQUENCE [LARGE SCALE GENOMIC DNA]</scope>
</reference>
<feature type="region of interest" description="Disordered" evidence="22">
    <location>
        <begin position="283"/>
        <end position="305"/>
    </location>
</feature>
<accession>A0A834R4Q2</accession>
<comment type="catalytic activity">
    <reaction evidence="14">
        <text>Degradation of blood coagulation factors Va and VIIIa.</text>
        <dbReference type="EC" id="3.4.21.69"/>
    </reaction>
</comment>
<keyword evidence="9 21" id="KW-0720">Serine protease</keyword>
<organism evidence="26">
    <name type="scientific">Sarcoptes scabiei</name>
    <name type="common">Itch mite</name>
    <name type="synonym">Acarus scabiei</name>
    <dbReference type="NCBI Taxonomy" id="52283"/>
    <lineage>
        <taxon>Eukaryota</taxon>
        <taxon>Metazoa</taxon>
        <taxon>Ecdysozoa</taxon>
        <taxon>Arthropoda</taxon>
        <taxon>Chelicerata</taxon>
        <taxon>Arachnida</taxon>
        <taxon>Acari</taxon>
        <taxon>Acariformes</taxon>
        <taxon>Sarcoptiformes</taxon>
        <taxon>Astigmata</taxon>
        <taxon>Psoroptidia</taxon>
        <taxon>Sarcoptoidea</taxon>
        <taxon>Sarcoptidae</taxon>
        <taxon>Sarcoptinae</taxon>
        <taxon>Sarcoptes</taxon>
    </lineage>
</organism>
<dbReference type="Proteomes" id="UP000070412">
    <property type="component" value="Unassembled WGS sequence"/>
</dbReference>
<dbReference type="FunFam" id="2.40.10.10:FF:000011">
    <property type="entry name" value="Coagulation factor X"/>
    <property type="match status" value="1"/>
</dbReference>
<evidence type="ECO:0000256" key="20">
    <source>
        <dbReference type="ARBA" id="ARBA00042906"/>
    </source>
</evidence>
<dbReference type="InterPro" id="IPR001314">
    <property type="entry name" value="Peptidase_S1A"/>
</dbReference>
<dbReference type="OrthoDB" id="546450at2759"/>
<gene>
    <name evidence="26" type="ORF">SSS_2314</name>
</gene>
<dbReference type="SUPFAM" id="SSF50494">
    <property type="entry name" value="Trypsin-like serine proteases"/>
    <property type="match status" value="1"/>
</dbReference>
<dbReference type="GO" id="GO:0005783">
    <property type="term" value="C:endoplasmic reticulum"/>
    <property type="evidence" value="ECO:0007669"/>
    <property type="project" value="UniProtKB-SubCell"/>
</dbReference>
<evidence type="ECO:0000256" key="5">
    <source>
        <dbReference type="ARBA" id="ARBA00022670"/>
    </source>
</evidence>
<dbReference type="InterPro" id="IPR018114">
    <property type="entry name" value="TRYPSIN_HIS"/>
</dbReference>
<keyword evidence="23" id="KW-0472">Membrane</keyword>
<keyword evidence="11" id="KW-0333">Golgi apparatus</keyword>
<dbReference type="InterPro" id="IPR009003">
    <property type="entry name" value="Peptidase_S1_PA"/>
</dbReference>
<evidence type="ECO:0000259" key="25">
    <source>
        <dbReference type="PROSITE" id="PS50835"/>
    </source>
</evidence>
<feature type="domain" description="Ig-like" evidence="25">
    <location>
        <begin position="1"/>
        <end position="89"/>
    </location>
</feature>
<keyword evidence="4" id="KW-0964">Secreted</keyword>
<name>A0A834R4Q2_SARSC</name>
<keyword evidence="12" id="KW-1015">Disulfide bond</keyword>
<feature type="compositionally biased region" description="Pro residues" evidence="22">
    <location>
        <begin position="696"/>
        <end position="709"/>
    </location>
</feature>
<dbReference type="EnsemblMetazoa" id="SSS_2314s_mrna">
    <property type="protein sequence ID" value="KAF7490292.1"/>
    <property type="gene ID" value="SSS_2314"/>
</dbReference>
<dbReference type="PANTHER" id="PTHR24264">
    <property type="entry name" value="TRYPSIN-RELATED"/>
    <property type="match status" value="1"/>
</dbReference>
<feature type="region of interest" description="Disordered" evidence="22">
    <location>
        <begin position="604"/>
        <end position="638"/>
    </location>
</feature>
<protein>
    <recommendedName>
        <fullName evidence="17">Vitamin K-dependent protein C</fullName>
        <ecNumber evidence="16">3.4.21.69</ecNumber>
    </recommendedName>
    <alternativeName>
        <fullName evidence="20">Anticoagulant protein C</fullName>
    </alternativeName>
    <alternativeName>
        <fullName evidence="18">Autoprothrombin IIA</fullName>
    </alternativeName>
    <alternativeName>
        <fullName evidence="19">Blood coagulation factor XIV</fullName>
    </alternativeName>
</protein>
<dbReference type="GO" id="GO:0007599">
    <property type="term" value="P:hemostasis"/>
    <property type="evidence" value="ECO:0007669"/>
    <property type="project" value="UniProtKB-KW"/>
</dbReference>
<dbReference type="PANTHER" id="PTHR24264:SF65">
    <property type="entry name" value="SRCR DOMAIN-CONTAINING PROTEIN"/>
    <property type="match status" value="1"/>
</dbReference>
<keyword evidence="23" id="KW-1133">Transmembrane helix</keyword>
<evidence type="ECO:0000256" key="22">
    <source>
        <dbReference type="SAM" id="MobiDB-lite"/>
    </source>
</evidence>
<feature type="compositionally biased region" description="Low complexity" evidence="22">
    <location>
        <begin position="624"/>
        <end position="634"/>
    </location>
</feature>